<sequence length="161" mass="17372">MKKFLLLPFAMATVISSLPAGNPCRDELAGAEPWTGNIAYASGFSDAGDPAVASRENMEENKARISYELAKITADIVSVPTADTENFKRTVAYANARITATVMPLLPDSQKKDFANEMAQLTTAIMNDPNPDVEIAKTELTYKIALLTTKIITNAGKGKCR</sequence>
<comment type="caution">
    <text evidence="2">The sequence shown here is derived from an EMBL/GenBank/DDBJ whole genome shotgun (WGS) entry which is preliminary data.</text>
</comment>
<dbReference type="RefSeq" id="WP_004095758.1">
    <property type="nucleotide sequence ID" value="NZ_AFGF01000098.1"/>
</dbReference>
<evidence type="ECO:0000313" key="2">
    <source>
        <dbReference type="EMBL" id="EGO63729.1"/>
    </source>
</evidence>
<keyword evidence="1" id="KW-0732">Signal</keyword>
<dbReference type="STRING" id="1009370.ALO_11654"/>
<evidence type="ECO:0000256" key="1">
    <source>
        <dbReference type="SAM" id="SignalP"/>
    </source>
</evidence>
<dbReference type="EMBL" id="AFGF01000098">
    <property type="protein sequence ID" value="EGO63729.1"/>
    <property type="molecule type" value="Genomic_DNA"/>
</dbReference>
<gene>
    <name evidence="2" type="ORF">ALO_11654</name>
</gene>
<protein>
    <submittedName>
        <fullName evidence="2">Uncharacterized protein</fullName>
    </submittedName>
</protein>
<evidence type="ECO:0000313" key="3">
    <source>
        <dbReference type="Proteomes" id="UP000003240"/>
    </source>
</evidence>
<feature type="signal peptide" evidence="1">
    <location>
        <begin position="1"/>
        <end position="20"/>
    </location>
</feature>
<proteinExistence type="predicted"/>
<organism evidence="2 3">
    <name type="scientific">Acetonema longum DSM 6540</name>
    <dbReference type="NCBI Taxonomy" id="1009370"/>
    <lineage>
        <taxon>Bacteria</taxon>
        <taxon>Bacillati</taxon>
        <taxon>Bacillota</taxon>
        <taxon>Negativicutes</taxon>
        <taxon>Acetonemataceae</taxon>
        <taxon>Acetonema</taxon>
    </lineage>
</organism>
<dbReference type="AlphaFoldDB" id="F7NJS3"/>
<keyword evidence="3" id="KW-1185">Reference proteome</keyword>
<dbReference type="Proteomes" id="UP000003240">
    <property type="component" value="Unassembled WGS sequence"/>
</dbReference>
<feature type="chain" id="PRO_5038695647" evidence="1">
    <location>
        <begin position="21"/>
        <end position="161"/>
    </location>
</feature>
<name>F7NJS3_9FIRM</name>
<accession>F7NJS3</accession>
<reference evidence="2 3" key="1">
    <citation type="journal article" date="2011" name="EMBO J.">
        <title>Structural diversity of bacterial flagellar motors.</title>
        <authorList>
            <person name="Chen S."/>
            <person name="Beeby M."/>
            <person name="Murphy G.E."/>
            <person name="Leadbetter J.R."/>
            <person name="Hendrixson D.R."/>
            <person name="Briegel A."/>
            <person name="Li Z."/>
            <person name="Shi J."/>
            <person name="Tocheva E.I."/>
            <person name="Muller A."/>
            <person name="Dobro M.J."/>
            <person name="Jensen G.J."/>
        </authorList>
    </citation>
    <scope>NUCLEOTIDE SEQUENCE [LARGE SCALE GENOMIC DNA]</scope>
    <source>
        <strain evidence="2 3">DSM 6540</strain>
    </source>
</reference>